<proteinExistence type="predicted"/>
<dbReference type="Proteomes" id="UP000265520">
    <property type="component" value="Unassembled WGS sequence"/>
</dbReference>
<feature type="region of interest" description="Disordered" evidence="1">
    <location>
        <begin position="1"/>
        <end position="25"/>
    </location>
</feature>
<dbReference type="AlphaFoldDB" id="A0A392QQN8"/>
<comment type="caution">
    <text evidence="2">The sequence shown here is derived from an EMBL/GenBank/DDBJ whole genome shotgun (WGS) entry which is preliminary data.</text>
</comment>
<evidence type="ECO:0000256" key="1">
    <source>
        <dbReference type="SAM" id="MobiDB-lite"/>
    </source>
</evidence>
<dbReference type="EMBL" id="LXQA010152300">
    <property type="protein sequence ID" value="MCI26279.1"/>
    <property type="molecule type" value="Genomic_DNA"/>
</dbReference>
<feature type="compositionally biased region" description="Basic and acidic residues" evidence="1">
    <location>
        <begin position="10"/>
        <end position="25"/>
    </location>
</feature>
<reference evidence="2 3" key="1">
    <citation type="journal article" date="2018" name="Front. Plant Sci.">
        <title>Red Clover (Trifolium pratense) and Zigzag Clover (T. medium) - A Picture of Genomic Similarities and Differences.</title>
        <authorList>
            <person name="Dluhosova J."/>
            <person name="Istvanek J."/>
            <person name="Nedelnik J."/>
            <person name="Repkova J."/>
        </authorList>
    </citation>
    <scope>NUCLEOTIDE SEQUENCE [LARGE SCALE GENOMIC DNA]</scope>
    <source>
        <strain evidence="3">cv. 10/8</strain>
        <tissue evidence="2">Leaf</tissue>
    </source>
</reference>
<accession>A0A392QQN8</accession>
<dbReference type="PROSITE" id="PS50330">
    <property type="entry name" value="UIM"/>
    <property type="match status" value="1"/>
</dbReference>
<dbReference type="InterPro" id="IPR003903">
    <property type="entry name" value="UIM_dom"/>
</dbReference>
<evidence type="ECO:0000313" key="3">
    <source>
        <dbReference type="Proteomes" id="UP000265520"/>
    </source>
</evidence>
<sequence>DDSRSEEDEPLCKIDEEDDNVGKIRPDEDELLLAKIQQDENERRAKDQLEEDEQLAKAIQLSLAIDSPHRHGNDSLSQPSPHVFPPGFR</sequence>
<feature type="region of interest" description="Disordered" evidence="1">
    <location>
        <begin position="66"/>
        <end position="89"/>
    </location>
</feature>
<evidence type="ECO:0000313" key="2">
    <source>
        <dbReference type="EMBL" id="MCI26279.1"/>
    </source>
</evidence>
<protein>
    <submittedName>
        <fullName evidence="2">Protein DA1-related 1-like</fullName>
    </submittedName>
</protein>
<name>A0A392QQN8_9FABA</name>
<feature type="non-terminal residue" evidence="2">
    <location>
        <position position="1"/>
    </location>
</feature>
<organism evidence="2 3">
    <name type="scientific">Trifolium medium</name>
    <dbReference type="NCBI Taxonomy" id="97028"/>
    <lineage>
        <taxon>Eukaryota</taxon>
        <taxon>Viridiplantae</taxon>
        <taxon>Streptophyta</taxon>
        <taxon>Embryophyta</taxon>
        <taxon>Tracheophyta</taxon>
        <taxon>Spermatophyta</taxon>
        <taxon>Magnoliopsida</taxon>
        <taxon>eudicotyledons</taxon>
        <taxon>Gunneridae</taxon>
        <taxon>Pentapetalae</taxon>
        <taxon>rosids</taxon>
        <taxon>fabids</taxon>
        <taxon>Fabales</taxon>
        <taxon>Fabaceae</taxon>
        <taxon>Papilionoideae</taxon>
        <taxon>50 kb inversion clade</taxon>
        <taxon>NPAAA clade</taxon>
        <taxon>Hologalegina</taxon>
        <taxon>IRL clade</taxon>
        <taxon>Trifolieae</taxon>
        <taxon>Trifolium</taxon>
    </lineage>
</organism>
<keyword evidence="3" id="KW-1185">Reference proteome</keyword>